<dbReference type="GO" id="GO:0003677">
    <property type="term" value="F:DNA binding"/>
    <property type="evidence" value="ECO:0007669"/>
    <property type="project" value="UniProtKB-KW"/>
</dbReference>
<evidence type="ECO:0000313" key="5">
    <source>
        <dbReference type="Proteomes" id="UP000014975"/>
    </source>
</evidence>
<evidence type="ECO:0000313" key="4">
    <source>
        <dbReference type="EMBL" id="EPR34859.1"/>
    </source>
</evidence>
<proteinExistence type="predicted"/>
<dbReference type="EMBL" id="ATHI01000005">
    <property type="protein sequence ID" value="EPR34859.1"/>
    <property type="molecule type" value="Genomic_DNA"/>
</dbReference>
<keyword evidence="5" id="KW-1185">Reference proteome</keyword>
<dbReference type="InterPro" id="IPR050639">
    <property type="entry name" value="SSR_resolvase"/>
</dbReference>
<keyword evidence="1" id="KW-0238">DNA-binding</keyword>
<gene>
    <name evidence="4" type="ORF">dsat_2222</name>
</gene>
<protein>
    <submittedName>
        <fullName evidence="4">Resolvase domain-containing protein</fullName>
    </submittedName>
</protein>
<evidence type="ECO:0000259" key="3">
    <source>
        <dbReference type="PROSITE" id="PS51736"/>
    </source>
</evidence>
<dbReference type="PATRIC" id="fig|1121439.3.peg.612"/>
<dbReference type="eggNOG" id="COG1961">
    <property type="taxonomic scope" value="Bacteria"/>
</dbReference>
<dbReference type="RefSeq" id="WP_020886108.1">
    <property type="nucleotide sequence ID" value="NZ_ATHI01000005.1"/>
</dbReference>
<feature type="domain" description="Resolvase/invertase-type recombinase catalytic" evidence="3">
    <location>
        <begin position="2"/>
        <end position="155"/>
    </location>
</feature>
<dbReference type="SUPFAM" id="SSF53041">
    <property type="entry name" value="Resolvase-like"/>
    <property type="match status" value="1"/>
</dbReference>
<dbReference type="Gene3D" id="3.40.50.1390">
    <property type="entry name" value="Resolvase, N-terminal catalytic domain"/>
    <property type="match status" value="1"/>
</dbReference>
<dbReference type="STRING" id="1121439.dsat_2222"/>
<dbReference type="CDD" id="cd00338">
    <property type="entry name" value="Ser_Recombinase"/>
    <property type="match status" value="1"/>
</dbReference>
<name>S7ULU0_9BACT</name>
<dbReference type="PANTHER" id="PTHR30461">
    <property type="entry name" value="DNA-INVERTASE FROM LAMBDOID PROPHAGE"/>
    <property type="match status" value="1"/>
</dbReference>
<dbReference type="Pfam" id="PF00239">
    <property type="entry name" value="Resolvase"/>
    <property type="match status" value="1"/>
</dbReference>
<sequence length="223" mass="25090">MEAYGYLRVSGRGQIEGDGFRRQRETIEEYAVRHGMELVEFFEEAGISGTTDETERPAFKSMVSAILRNGVRVIVVEGLDRLAREYRVQEQLAIFLASKGIKLISARTEEDVTAAIMGDPMKKALVQVQGVFAELERSLLVKKLRSAREAVRDREGKCEGRKSLAEVAPEVLGTIKRLRRKRPKQGRRTYKEIAAILNEQGVTTTSGKAWSSENVRKVCERMG</sequence>
<dbReference type="OrthoDB" id="128993at2"/>
<dbReference type="InterPro" id="IPR036162">
    <property type="entry name" value="Resolvase-like_N_sf"/>
</dbReference>
<comment type="caution">
    <text evidence="4">The sequence shown here is derived from an EMBL/GenBank/DDBJ whole genome shotgun (WGS) entry which is preliminary data.</text>
</comment>
<accession>S7ULU0</accession>
<reference evidence="4 5" key="1">
    <citation type="journal article" date="2013" name="Genome Announc.">
        <title>Draft genome sequences for three mercury-methylating, sulfate-reducing bacteria.</title>
        <authorList>
            <person name="Brown S.D."/>
            <person name="Hurt R.A.Jr."/>
            <person name="Gilmour C.C."/>
            <person name="Elias D.A."/>
        </authorList>
    </citation>
    <scope>NUCLEOTIDE SEQUENCE [LARGE SCALE GENOMIC DNA]</scope>
    <source>
        <strain evidence="4 5">DSM 16529</strain>
    </source>
</reference>
<evidence type="ECO:0000256" key="1">
    <source>
        <dbReference type="ARBA" id="ARBA00023125"/>
    </source>
</evidence>
<evidence type="ECO:0000256" key="2">
    <source>
        <dbReference type="ARBA" id="ARBA00023172"/>
    </source>
</evidence>
<dbReference type="Proteomes" id="UP000014975">
    <property type="component" value="Unassembled WGS sequence"/>
</dbReference>
<dbReference type="AlphaFoldDB" id="S7ULU0"/>
<organism evidence="4 5">
    <name type="scientific">Alkalidesulfovibrio alkalitolerans DSM 16529</name>
    <dbReference type="NCBI Taxonomy" id="1121439"/>
    <lineage>
        <taxon>Bacteria</taxon>
        <taxon>Pseudomonadati</taxon>
        <taxon>Thermodesulfobacteriota</taxon>
        <taxon>Desulfovibrionia</taxon>
        <taxon>Desulfovibrionales</taxon>
        <taxon>Desulfovibrionaceae</taxon>
        <taxon>Alkalidesulfovibrio</taxon>
    </lineage>
</organism>
<dbReference type="GO" id="GO:0000150">
    <property type="term" value="F:DNA strand exchange activity"/>
    <property type="evidence" value="ECO:0007669"/>
    <property type="project" value="InterPro"/>
</dbReference>
<dbReference type="PROSITE" id="PS51736">
    <property type="entry name" value="RECOMBINASES_3"/>
    <property type="match status" value="1"/>
</dbReference>
<dbReference type="PANTHER" id="PTHR30461:SF2">
    <property type="entry name" value="SERINE RECOMBINASE PINE-RELATED"/>
    <property type="match status" value="1"/>
</dbReference>
<dbReference type="InterPro" id="IPR006119">
    <property type="entry name" value="Resolv_N"/>
</dbReference>
<keyword evidence="2" id="KW-0233">DNA recombination</keyword>
<dbReference type="SMART" id="SM00857">
    <property type="entry name" value="Resolvase"/>
    <property type="match status" value="1"/>
</dbReference>